<keyword evidence="2" id="KW-1185">Reference proteome</keyword>
<dbReference type="PROSITE" id="PS51257">
    <property type="entry name" value="PROKAR_LIPOPROTEIN"/>
    <property type="match status" value="1"/>
</dbReference>
<name>A0A8X6IET0_9ARAC</name>
<evidence type="ECO:0000313" key="1">
    <source>
        <dbReference type="EMBL" id="GFS43000.1"/>
    </source>
</evidence>
<sequence>MLSRNSKRQIYQQYLQPILTYACQIWGCAASYNINKLQVLQNRALRIILNYPYYIARKYLHRDARIQPLNGRITDPSPQLSIAKSVHIQIQQSPIKSK</sequence>
<reference evidence="1" key="1">
    <citation type="submission" date="2020-08" db="EMBL/GenBank/DDBJ databases">
        <title>Multicomponent nature underlies the extraordinary mechanical properties of spider dragline silk.</title>
        <authorList>
            <person name="Kono N."/>
            <person name="Nakamura H."/>
            <person name="Mori M."/>
            <person name="Yoshida Y."/>
            <person name="Ohtoshi R."/>
            <person name="Malay A.D."/>
            <person name="Moran D.A.P."/>
            <person name="Tomita M."/>
            <person name="Numata K."/>
            <person name="Arakawa K."/>
        </authorList>
    </citation>
    <scope>NUCLEOTIDE SEQUENCE</scope>
</reference>
<proteinExistence type="predicted"/>
<comment type="caution">
    <text evidence="1">The sequence shown here is derived from an EMBL/GenBank/DDBJ whole genome shotgun (WGS) entry which is preliminary data.</text>
</comment>
<protein>
    <recommendedName>
        <fullName evidence="3">RNA-directed DNA polymerase from mobile element jockey</fullName>
    </recommendedName>
</protein>
<dbReference type="AlphaFoldDB" id="A0A8X6IET0"/>
<evidence type="ECO:0000313" key="2">
    <source>
        <dbReference type="Proteomes" id="UP000886998"/>
    </source>
</evidence>
<accession>A0A8X6IET0</accession>
<dbReference type="EMBL" id="BMAV01025618">
    <property type="protein sequence ID" value="GFS43000.1"/>
    <property type="molecule type" value="Genomic_DNA"/>
</dbReference>
<dbReference type="OrthoDB" id="6619394at2759"/>
<gene>
    <name evidence="1" type="ORF">TNIN_267351</name>
</gene>
<evidence type="ECO:0008006" key="3">
    <source>
        <dbReference type="Google" id="ProtNLM"/>
    </source>
</evidence>
<dbReference type="Proteomes" id="UP000886998">
    <property type="component" value="Unassembled WGS sequence"/>
</dbReference>
<organism evidence="1 2">
    <name type="scientific">Trichonephila inaurata madagascariensis</name>
    <dbReference type="NCBI Taxonomy" id="2747483"/>
    <lineage>
        <taxon>Eukaryota</taxon>
        <taxon>Metazoa</taxon>
        <taxon>Ecdysozoa</taxon>
        <taxon>Arthropoda</taxon>
        <taxon>Chelicerata</taxon>
        <taxon>Arachnida</taxon>
        <taxon>Araneae</taxon>
        <taxon>Araneomorphae</taxon>
        <taxon>Entelegynae</taxon>
        <taxon>Araneoidea</taxon>
        <taxon>Nephilidae</taxon>
        <taxon>Trichonephila</taxon>
        <taxon>Trichonephila inaurata</taxon>
    </lineage>
</organism>